<dbReference type="EMBL" id="CM032188">
    <property type="protein sequence ID" value="KAG7088290.1"/>
    <property type="molecule type" value="Genomic_DNA"/>
</dbReference>
<organism evidence="3 4">
    <name type="scientific">Marasmius oreades</name>
    <name type="common">fairy-ring Marasmius</name>
    <dbReference type="NCBI Taxonomy" id="181124"/>
    <lineage>
        <taxon>Eukaryota</taxon>
        <taxon>Fungi</taxon>
        <taxon>Dikarya</taxon>
        <taxon>Basidiomycota</taxon>
        <taxon>Agaricomycotina</taxon>
        <taxon>Agaricomycetes</taxon>
        <taxon>Agaricomycetidae</taxon>
        <taxon>Agaricales</taxon>
        <taxon>Marasmiineae</taxon>
        <taxon>Marasmiaceae</taxon>
        <taxon>Marasmius</taxon>
    </lineage>
</organism>
<keyword evidence="4" id="KW-1185">Reference proteome</keyword>
<reference evidence="3" key="1">
    <citation type="journal article" date="2021" name="Genome Biol. Evol.">
        <title>The assembled and annotated genome of the fairy-ring fungus Marasmius oreades.</title>
        <authorList>
            <person name="Hiltunen M."/>
            <person name="Ament-Velasquez S.L."/>
            <person name="Johannesson H."/>
        </authorList>
    </citation>
    <scope>NUCLEOTIDE SEQUENCE</scope>
    <source>
        <strain evidence="3">03SP1</strain>
    </source>
</reference>
<comment type="caution">
    <text evidence="3">The sequence shown here is derived from an EMBL/GenBank/DDBJ whole genome shotgun (WGS) entry which is preliminary data.</text>
</comment>
<feature type="compositionally biased region" description="Acidic residues" evidence="1">
    <location>
        <begin position="188"/>
        <end position="205"/>
    </location>
</feature>
<protein>
    <recommendedName>
        <fullName evidence="5">C2H2-type domain-containing protein</fullName>
    </recommendedName>
</protein>
<keyword evidence="2" id="KW-0732">Signal</keyword>
<feature type="region of interest" description="Disordered" evidence="1">
    <location>
        <begin position="134"/>
        <end position="257"/>
    </location>
</feature>
<proteinExistence type="predicted"/>
<evidence type="ECO:0008006" key="5">
    <source>
        <dbReference type="Google" id="ProtNLM"/>
    </source>
</evidence>
<name>A0A9P7RRC8_9AGAR</name>
<evidence type="ECO:0000313" key="3">
    <source>
        <dbReference type="EMBL" id="KAG7088290.1"/>
    </source>
</evidence>
<dbReference type="Proteomes" id="UP001049176">
    <property type="component" value="Chromosome 8"/>
</dbReference>
<dbReference type="AlphaFoldDB" id="A0A9P7RRC8"/>
<gene>
    <name evidence="3" type="ORF">E1B28_012302</name>
</gene>
<feature type="compositionally biased region" description="Polar residues" evidence="1">
    <location>
        <begin position="153"/>
        <end position="162"/>
    </location>
</feature>
<dbReference type="KEGG" id="more:E1B28_012302"/>
<feature type="compositionally biased region" description="Basic residues" evidence="1">
    <location>
        <begin position="213"/>
        <end position="234"/>
    </location>
</feature>
<feature type="chain" id="PRO_5040306267" description="C2H2-type domain-containing protein" evidence="2">
    <location>
        <begin position="33"/>
        <end position="372"/>
    </location>
</feature>
<accession>A0A9P7RRC8</accession>
<feature type="signal peptide" evidence="2">
    <location>
        <begin position="1"/>
        <end position="32"/>
    </location>
</feature>
<feature type="compositionally biased region" description="Polar residues" evidence="1">
    <location>
        <begin position="237"/>
        <end position="256"/>
    </location>
</feature>
<sequence length="372" mass="42273">MIILCVPTSKSIISVLSLLRLCLPLLHHNLNAAKFLLNRNSSPKRFPTETVIPMTIKTRMHRSVCSDTIQSRCISFRTGWFTNVLCCEFLLEIMLTQLVCNFVNRNCPSEDAPFIPTTPTCVALNLRVAPMLSSEDEDEEVGSGINPLYLTADSPTRLTSPSPDLRPMRFTSRPRAPKRRLDTVKDLLDDDEDKDDDRDPTDDEYCPSPPLPARKKTRASGHARRAASRGKRAPRSTSSKPTRVMPQSRNSQSTSPAFLKVVNKKRVRSCDFICPECGFEQENKRMPDYQRHLRTHARPSDEDQSRGWWCKGVPVEERYNYAIPAEAKTYYFQDRQRIGGCRLTFSRRDALKRHLDNPNVSCVGSPSLANDD</sequence>
<evidence type="ECO:0000256" key="2">
    <source>
        <dbReference type="SAM" id="SignalP"/>
    </source>
</evidence>
<evidence type="ECO:0000256" key="1">
    <source>
        <dbReference type="SAM" id="MobiDB-lite"/>
    </source>
</evidence>
<dbReference type="GeneID" id="66081377"/>
<dbReference type="OrthoDB" id="8922241at2759"/>
<evidence type="ECO:0000313" key="4">
    <source>
        <dbReference type="Proteomes" id="UP001049176"/>
    </source>
</evidence>
<dbReference type="RefSeq" id="XP_043004761.1">
    <property type="nucleotide sequence ID" value="XM_043157394.1"/>
</dbReference>